<reference evidence="1 2" key="2">
    <citation type="submission" date="2014-09" db="EMBL/GenBank/DDBJ databases">
        <authorList>
            <consortium name="NBRP consortium"/>
            <person name="Sawabe T."/>
            <person name="Meirelles P."/>
            <person name="Nakanishi M."/>
            <person name="Sayaka M."/>
            <person name="Hattori M."/>
            <person name="Ohkuma M."/>
        </authorList>
    </citation>
    <scope>NUCLEOTIDE SEQUENCE [LARGE SCALE GENOMIC DNA]</scope>
    <source>
        <strain evidence="2">JCM19235</strain>
    </source>
</reference>
<keyword evidence="2" id="KW-1185">Reference proteome</keyword>
<name>A0A090RS92_9VIBR</name>
<evidence type="ECO:0000313" key="2">
    <source>
        <dbReference type="Proteomes" id="UP000029228"/>
    </source>
</evidence>
<dbReference type="Proteomes" id="UP000029228">
    <property type="component" value="Unassembled WGS sequence"/>
</dbReference>
<dbReference type="STRING" id="990268.JCM19235_6704"/>
<reference evidence="1 2" key="1">
    <citation type="submission" date="2014-09" db="EMBL/GenBank/DDBJ databases">
        <title>Vibrio maritimus JCM 19235. (C45) whole genome shotgun sequence.</title>
        <authorList>
            <person name="Sawabe T."/>
            <person name="Meirelles P."/>
            <person name="Nakanishi M."/>
            <person name="Sayaka M."/>
            <person name="Hattori M."/>
            <person name="Ohkuma M."/>
        </authorList>
    </citation>
    <scope>NUCLEOTIDE SEQUENCE [LARGE SCALE GENOMIC DNA]</scope>
    <source>
        <strain evidence="2">JCM19235</strain>
    </source>
</reference>
<dbReference type="AlphaFoldDB" id="A0A090RS92"/>
<evidence type="ECO:0000313" key="1">
    <source>
        <dbReference type="EMBL" id="GAL18151.1"/>
    </source>
</evidence>
<organism evidence="1 2">
    <name type="scientific">Vibrio maritimus</name>
    <dbReference type="NCBI Taxonomy" id="990268"/>
    <lineage>
        <taxon>Bacteria</taxon>
        <taxon>Pseudomonadati</taxon>
        <taxon>Pseudomonadota</taxon>
        <taxon>Gammaproteobacteria</taxon>
        <taxon>Vibrionales</taxon>
        <taxon>Vibrionaceae</taxon>
        <taxon>Vibrio</taxon>
    </lineage>
</organism>
<dbReference type="RefSeq" id="WP_042471442.1">
    <property type="nucleotide sequence ID" value="NZ_JBHOHJ010000003.1"/>
</dbReference>
<dbReference type="EMBL" id="BBMR01000002">
    <property type="protein sequence ID" value="GAL18151.1"/>
    <property type="molecule type" value="Genomic_DNA"/>
</dbReference>
<gene>
    <name evidence="1" type="ORF">JCM19235_6704</name>
</gene>
<protein>
    <submittedName>
        <fullName evidence="1">Conserved protein containing a Zn-ribbon motif</fullName>
    </submittedName>
</protein>
<comment type="caution">
    <text evidence="1">The sequence shown here is derived from an EMBL/GenBank/DDBJ whole genome shotgun (WGS) entry which is preliminary data.</text>
</comment>
<dbReference type="OrthoDB" id="6106106at2"/>
<sequence length="83" mass="9075">MAKPNKKAPSKAVNIFCAKCGCKLYRYRKGGKGALVKCFKERITEDYTSALGVCPDCESVFGRDTLIRGAPAIKMIGGKVRMK</sequence>
<proteinExistence type="predicted"/>
<accession>A0A090RS92</accession>